<evidence type="ECO:0000256" key="7">
    <source>
        <dbReference type="ARBA" id="ARBA00022991"/>
    </source>
</evidence>
<keyword evidence="11" id="KW-0807">Transducer</keyword>
<feature type="transmembrane region" description="Helical" evidence="12">
    <location>
        <begin position="234"/>
        <end position="256"/>
    </location>
</feature>
<evidence type="ECO:0000256" key="9">
    <source>
        <dbReference type="ARBA" id="ARBA00023136"/>
    </source>
</evidence>
<evidence type="ECO:0000256" key="6">
    <source>
        <dbReference type="ARBA" id="ARBA00022989"/>
    </source>
</evidence>
<dbReference type="GO" id="GO:0016020">
    <property type="term" value="C:membrane"/>
    <property type="evidence" value="ECO:0007669"/>
    <property type="project" value="UniProtKB-SubCell"/>
</dbReference>
<keyword evidence="7" id="KW-0157">Chromophore</keyword>
<dbReference type="InterPro" id="IPR050125">
    <property type="entry name" value="GPCR_opsins"/>
</dbReference>
<dbReference type="InterPro" id="IPR000276">
    <property type="entry name" value="GPCR_Rhodpsn"/>
</dbReference>
<feature type="transmembrane region" description="Helical" evidence="12">
    <location>
        <begin position="84"/>
        <end position="106"/>
    </location>
</feature>
<dbReference type="Pfam" id="PF00001">
    <property type="entry name" value="7tm_1"/>
    <property type="match status" value="1"/>
</dbReference>
<dbReference type="InterPro" id="IPR027430">
    <property type="entry name" value="Retinal_BS"/>
</dbReference>
<reference evidence="14" key="1">
    <citation type="journal article" date="2008" name="Curr. Biol.">
        <title>Evolution and functional diversity of jellyfish opsins.</title>
        <authorList>
            <person name="Suga H."/>
            <person name="Schmid V."/>
            <person name="Gehring W.J."/>
        </authorList>
    </citation>
    <scope>NUCLEOTIDE SEQUENCE</scope>
</reference>
<dbReference type="SUPFAM" id="SSF81321">
    <property type="entry name" value="Family A G protein-coupled receptor-like"/>
    <property type="match status" value="1"/>
</dbReference>
<sequence length="345" mass="38385">METRLSDSGYQWIVGYLSILFVFGLVANSTVLLVFAFSKSLQNTTDVLLISLSISDWLQAVLGKPVVIYGNVVGWWNADRALCVFYGLSTAALGFVSLLHLAALAFQRWLAITKPMTYKTICDKRIYPLVGTLWAWGMLWAVFPVLGWSGYELEPGETGCAITWNDQSTTNKSYIFIIFGIFFLLPITLVIGCYAWVAKLARNMSTDALARWGRDAAASQATLRSEKENAWTSFVMFLGFLIAWLPYAIVSLYSAITGERVSPEAATIPGMLAKSASCYNPLIYVFLYSRFRRALSKLTRRGLVQPVDLTFHRTANATIRSVHNTTTTSSRTVTSTKHSLEVIKA</sequence>
<proteinExistence type="predicted"/>
<evidence type="ECO:0000313" key="14">
    <source>
        <dbReference type="EMBL" id="FAA00393.1"/>
    </source>
</evidence>
<gene>
    <name evidence="14" type="primary">Nvop42</name>
</gene>
<name>A9UMX6_NEMVE</name>
<dbReference type="PRINTS" id="PR00237">
    <property type="entry name" value="GPCRRHODOPSN"/>
</dbReference>
<evidence type="ECO:0000256" key="8">
    <source>
        <dbReference type="ARBA" id="ARBA00023040"/>
    </source>
</evidence>
<keyword evidence="8" id="KW-0297">G-protein coupled receptor</keyword>
<dbReference type="GO" id="GO:0009881">
    <property type="term" value="F:photoreceptor activity"/>
    <property type="evidence" value="ECO:0007669"/>
    <property type="project" value="UniProtKB-KW"/>
</dbReference>
<dbReference type="CDD" id="cd14969">
    <property type="entry name" value="7tmA_Opsins_type2_animals"/>
    <property type="match status" value="1"/>
</dbReference>
<feature type="transmembrane region" description="Helical" evidence="12">
    <location>
        <begin position="174"/>
        <end position="197"/>
    </location>
</feature>
<protein>
    <submittedName>
        <fullName evidence="14">Opsin</fullName>
    </submittedName>
</protein>
<dbReference type="Gene3D" id="1.20.1070.10">
    <property type="entry name" value="Rhodopsin 7-helix transmembrane proteins"/>
    <property type="match status" value="1"/>
</dbReference>
<keyword evidence="5" id="KW-0681">Retinal protein</keyword>
<keyword evidence="10" id="KW-0675">Receptor</keyword>
<dbReference type="InterPro" id="IPR017452">
    <property type="entry name" value="GPCR_Rhodpsn_7TM"/>
</dbReference>
<dbReference type="PANTHER" id="PTHR24240">
    <property type="entry name" value="OPSIN"/>
    <property type="match status" value="1"/>
</dbReference>
<feature type="transmembrane region" description="Helical" evidence="12">
    <location>
        <begin position="268"/>
        <end position="291"/>
    </location>
</feature>
<feature type="domain" description="G-protein coupled receptors family 1 profile" evidence="13">
    <location>
        <begin position="27"/>
        <end position="284"/>
    </location>
</feature>
<evidence type="ECO:0000256" key="5">
    <source>
        <dbReference type="ARBA" id="ARBA00022925"/>
    </source>
</evidence>
<evidence type="ECO:0000256" key="4">
    <source>
        <dbReference type="ARBA" id="ARBA00022692"/>
    </source>
</evidence>
<dbReference type="PROSITE" id="PS00238">
    <property type="entry name" value="OPSIN"/>
    <property type="match status" value="1"/>
</dbReference>
<evidence type="ECO:0000256" key="2">
    <source>
        <dbReference type="ARBA" id="ARBA00022543"/>
    </source>
</evidence>
<accession>A9UMX6</accession>
<evidence type="ECO:0000256" key="3">
    <source>
        <dbReference type="ARBA" id="ARBA00022606"/>
    </source>
</evidence>
<keyword evidence="6 12" id="KW-1133">Transmembrane helix</keyword>
<dbReference type="PROSITE" id="PS50262">
    <property type="entry name" value="G_PROTEIN_RECEP_F1_2"/>
    <property type="match status" value="1"/>
</dbReference>
<keyword evidence="4 12" id="KW-0812">Transmembrane</keyword>
<dbReference type="AlphaFoldDB" id="A9UMX6"/>
<dbReference type="HOGENOM" id="CLU_009579_3_0_1"/>
<feature type="transmembrane region" description="Helical" evidence="12">
    <location>
        <begin position="47"/>
        <end position="72"/>
    </location>
</feature>
<dbReference type="GO" id="GO:0007602">
    <property type="term" value="P:phototransduction"/>
    <property type="evidence" value="ECO:0007669"/>
    <property type="project" value="UniProtKB-KW"/>
</dbReference>
<dbReference type="EMBL" id="BR000666">
    <property type="protein sequence ID" value="FAA00393.1"/>
    <property type="molecule type" value="Genomic_DNA"/>
</dbReference>
<evidence type="ECO:0000256" key="11">
    <source>
        <dbReference type="ARBA" id="ARBA00023224"/>
    </source>
</evidence>
<evidence type="ECO:0000256" key="10">
    <source>
        <dbReference type="ARBA" id="ARBA00023170"/>
    </source>
</evidence>
<keyword evidence="3" id="KW-0716">Sensory transduction</keyword>
<comment type="subcellular location">
    <subcellularLocation>
        <location evidence="1">Membrane</location>
        <topology evidence="1">Multi-pass membrane protein</topology>
    </subcellularLocation>
</comment>
<dbReference type="FunFam" id="1.20.1070.10:FF:000219">
    <property type="entry name" value="Opsin 5-like 2"/>
    <property type="match status" value="1"/>
</dbReference>
<organism evidence="14">
    <name type="scientific">Nematostella vectensis</name>
    <name type="common">Starlet sea anemone</name>
    <dbReference type="NCBI Taxonomy" id="45351"/>
    <lineage>
        <taxon>Eukaryota</taxon>
        <taxon>Metazoa</taxon>
        <taxon>Cnidaria</taxon>
        <taxon>Anthozoa</taxon>
        <taxon>Hexacorallia</taxon>
        <taxon>Actiniaria</taxon>
        <taxon>Edwardsiidae</taxon>
        <taxon>Nematostella</taxon>
    </lineage>
</organism>
<feature type="transmembrane region" description="Helical" evidence="12">
    <location>
        <begin position="12"/>
        <end position="35"/>
    </location>
</feature>
<evidence type="ECO:0000256" key="1">
    <source>
        <dbReference type="ARBA" id="ARBA00004141"/>
    </source>
</evidence>
<feature type="transmembrane region" description="Helical" evidence="12">
    <location>
        <begin position="126"/>
        <end position="146"/>
    </location>
</feature>
<keyword evidence="9 12" id="KW-0472">Membrane</keyword>
<keyword evidence="2" id="KW-0600">Photoreceptor protein</keyword>
<evidence type="ECO:0000256" key="12">
    <source>
        <dbReference type="SAM" id="Phobius"/>
    </source>
</evidence>
<evidence type="ECO:0000259" key="13">
    <source>
        <dbReference type="PROSITE" id="PS50262"/>
    </source>
</evidence>
<dbReference type="GO" id="GO:0004930">
    <property type="term" value="F:G protein-coupled receptor activity"/>
    <property type="evidence" value="ECO:0007669"/>
    <property type="project" value="UniProtKB-KW"/>
</dbReference>